<accession>A0AAU7ECE1</accession>
<evidence type="ECO:0000313" key="1">
    <source>
        <dbReference type="EMBL" id="XBL12995.1"/>
    </source>
</evidence>
<organism evidence="1 2">
    <name type="scientific">Mariniflexile litorale</name>
    <dbReference type="NCBI Taxonomy" id="3045158"/>
    <lineage>
        <taxon>Bacteria</taxon>
        <taxon>Pseudomonadati</taxon>
        <taxon>Bacteroidota</taxon>
        <taxon>Flavobacteriia</taxon>
        <taxon>Flavobacteriales</taxon>
        <taxon>Flavobacteriaceae</taxon>
        <taxon>Mariniflexile</taxon>
    </lineage>
</organism>
<dbReference type="Pfam" id="PF07606">
    <property type="entry name" value="DUF1569"/>
    <property type="match status" value="1"/>
</dbReference>
<sequence>MVQGKVYVKRDFLNKFPGELFLDDVLNKPMMKNANASPELIVKEETGDVQAQKKSWIEGIKIYSTFECNGFIHPFFGKMTKEQIGCLAYKHTDHHLKQFNV</sequence>
<keyword evidence="2" id="KW-1185">Reference proteome</keyword>
<dbReference type="KEGG" id="mlil:QLS71_011730"/>
<dbReference type="InterPro" id="IPR011463">
    <property type="entry name" value="DUF1569"/>
</dbReference>
<protein>
    <submittedName>
        <fullName evidence="1">DUF1569 domain-containing protein</fullName>
    </submittedName>
</protein>
<gene>
    <name evidence="1" type="ORF">QLS71_011730</name>
</gene>
<dbReference type="AlphaFoldDB" id="A0AAU7ECE1"/>
<dbReference type="EMBL" id="CP155618">
    <property type="protein sequence ID" value="XBL12995.1"/>
    <property type="molecule type" value="Genomic_DNA"/>
</dbReference>
<evidence type="ECO:0000313" key="2">
    <source>
        <dbReference type="Proteomes" id="UP001224325"/>
    </source>
</evidence>
<dbReference type="Proteomes" id="UP001224325">
    <property type="component" value="Chromosome"/>
</dbReference>
<dbReference type="InterPro" id="IPR034660">
    <property type="entry name" value="DinB/YfiT-like"/>
</dbReference>
<proteinExistence type="predicted"/>
<name>A0AAU7ECE1_9FLAO</name>
<reference evidence="1" key="1">
    <citation type="submission" date="2024-04" db="EMBL/GenBank/DDBJ databases">
        <title>Mariniflexile litorale, isolated from the shallow sediments of the Sea of Japan.</title>
        <authorList>
            <person name="Romanenko L."/>
            <person name="Isaeva M."/>
        </authorList>
    </citation>
    <scope>NUCLEOTIDE SEQUENCE [LARGE SCALE GENOMIC DNA]</scope>
    <source>
        <strain evidence="1">KMM 9835</strain>
    </source>
</reference>
<dbReference type="Gene3D" id="1.20.120.450">
    <property type="entry name" value="dinb family like domain"/>
    <property type="match status" value="1"/>
</dbReference>
<dbReference type="RefSeq" id="WP_308993443.1">
    <property type="nucleotide sequence ID" value="NZ_CP155618.1"/>
</dbReference>